<keyword evidence="7 15" id="KW-0479">Metal-binding</keyword>
<evidence type="ECO:0000313" key="19">
    <source>
        <dbReference type="EMBL" id="KAF2121046.1"/>
    </source>
</evidence>
<dbReference type="CDD" id="cd04056">
    <property type="entry name" value="Peptidases_S53"/>
    <property type="match status" value="1"/>
</dbReference>
<comment type="subcellular location">
    <subcellularLocation>
        <location evidence="3">Secreted</location>
        <location evidence="3">Extracellular space</location>
    </subcellularLocation>
</comment>
<dbReference type="EMBL" id="ML977313">
    <property type="protein sequence ID" value="KAF2121046.1"/>
    <property type="molecule type" value="Genomic_DNA"/>
</dbReference>
<evidence type="ECO:0000256" key="1">
    <source>
        <dbReference type="ARBA" id="ARBA00001910"/>
    </source>
</evidence>
<keyword evidence="13" id="KW-0865">Zymogen</keyword>
<keyword evidence="20" id="KW-1185">Reference proteome</keyword>
<dbReference type="GO" id="GO:0008240">
    <property type="term" value="F:tripeptidyl-peptidase activity"/>
    <property type="evidence" value="ECO:0007669"/>
    <property type="project" value="UniProtKB-EC"/>
</dbReference>
<keyword evidence="9 15" id="KW-0378">Hydrolase</keyword>
<dbReference type="Pfam" id="PF09286">
    <property type="entry name" value="Pro-kuma_activ"/>
    <property type="match status" value="1"/>
</dbReference>
<protein>
    <recommendedName>
        <fullName evidence="4">tripeptidyl-peptidase II</fullName>
        <ecNumber evidence="4">3.4.14.10</ecNumber>
    </recommendedName>
</protein>
<dbReference type="AlphaFoldDB" id="A0A6A5ZP86"/>
<reference evidence="19" key="1">
    <citation type="journal article" date="2020" name="Stud. Mycol.">
        <title>101 Dothideomycetes genomes: a test case for predicting lifestyles and emergence of pathogens.</title>
        <authorList>
            <person name="Haridas S."/>
            <person name="Albert R."/>
            <person name="Binder M."/>
            <person name="Bloem J."/>
            <person name="Labutti K."/>
            <person name="Salamov A."/>
            <person name="Andreopoulos B."/>
            <person name="Baker S."/>
            <person name="Barry K."/>
            <person name="Bills G."/>
            <person name="Bluhm B."/>
            <person name="Cannon C."/>
            <person name="Castanera R."/>
            <person name="Culley D."/>
            <person name="Daum C."/>
            <person name="Ezra D."/>
            <person name="Gonzalez J."/>
            <person name="Henrissat B."/>
            <person name="Kuo A."/>
            <person name="Liang C."/>
            <person name="Lipzen A."/>
            <person name="Lutzoni F."/>
            <person name="Magnuson J."/>
            <person name="Mondo S."/>
            <person name="Nolan M."/>
            <person name="Ohm R."/>
            <person name="Pangilinan J."/>
            <person name="Park H.-J."/>
            <person name="Ramirez L."/>
            <person name="Alfaro M."/>
            <person name="Sun H."/>
            <person name="Tritt A."/>
            <person name="Yoshinaga Y."/>
            <person name="Zwiers L.-H."/>
            <person name="Turgeon B."/>
            <person name="Goodwin S."/>
            <person name="Spatafora J."/>
            <person name="Crous P."/>
            <person name="Grigoriev I."/>
        </authorList>
    </citation>
    <scope>NUCLEOTIDE SEQUENCE</scope>
    <source>
        <strain evidence="19">CBS 627.86</strain>
    </source>
</reference>
<evidence type="ECO:0000256" key="6">
    <source>
        <dbReference type="ARBA" id="ARBA00022670"/>
    </source>
</evidence>
<keyword evidence="8 17" id="KW-0732">Signal</keyword>
<feature type="region of interest" description="Disordered" evidence="16">
    <location>
        <begin position="188"/>
        <end position="212"/>
    </location>
</feature>
<keyword evidence="6 15" id="KW-0645">Protease</keyword>
<comment type="catalytic activity">
    <reaction evidence="1">
        <text>Release of an N-terminal tripeptide from a polypeptide.</text>
        <dbReference type="EC" id="3.4.14.10"/>
    </reaction>
</comment>
<feature type="active site" description="Charge relay system" evidence="15">
    <location>
        <position position="314"/>
    </location>
</feature>
<dbReference type="InterPro" id="IPR030400">
    <property type="entry name" value="Sedolisin_dom"/>
</dbReference>
<dbReference type="SUPFAM" id="SSF54897">
    <property type="entry name" value="Protease propeptides/inhibitors"/>
    <property type="match status" value="1"/>
</dbReference>
<dbReference type="SUPFAM" id="SSF52743">
    <property type="entry name" value="Subtilisin-like"/>
    <property type="match status" value="1"/>
</dbReference>
<dbReference type="EC" id="3.4.14.10" evidence="4"/>
<feature type="binding site" evidence="15">
    <location>
        <position position="608"/>
    </location>
    <ligand>
        <name>Ca(2+)</name>
        <dbReference type="ChEBI" id="CHEBI:29108"/>
    </ligand>
</feature>
<feature type="binding site" evidence="15">
    <location>
        <position position="628"/>
    </location>
    <ligand>
        <name>Ca(2+)</name>
        <dbReference type="ChEBI" id="CHEBI:29108"/>
    </ligand>
</feature>
<evidence type="ECO:0000256" key="15">
    <source>
        <dbReference type="PROSITE-ProRule" id="PRU01032"/>
    </source>
</evidence>
<sequence>MFVKTLFSVAAFAVLTGASPVTNPHVVHEKRSSAPIGWIKREPLESRAVLPISIALAQENLDKGYEWLMEVSHPTSSKYGQHWNASDIASAFAPSDDTVAAVKAWLVSAGVASHRVEQSDSRGWLKFKATVEEAEELFKAKYHIYEHSETGQQHAACEEYSVPASLKEKIDFVTPTVHFDAKLRARDENSLEAREKKPGHDKTRGGPGHGGPKLKNWIPYANIIKQLKDCDKQITPWCLRVLYKFPPGFTSNPKNSYGIVEYTPQAYVPSDLDLFFKNFSMKQVGDRPILDSIDGGVVQQTNMSFNFNGESDLDLEYAMTLVYPQKVTLYQVGDEVEGASFNDFLDGIDASYCTYEGGDDPVQDATYPDPYGGYQGPKDCGKYAPTKVISTSYGYNEHDLTPAYEQRQCNEYMKLGMLGVSVLYSSGDYGVAGNGNTCINGTGPDAPYQDGTLGGRFNPSFPGGCPYVTSVGATQVKPGANVLTTTQPEMACETVIYSGGGFSNVFPLPSYQASAVKGWFKAHPPPYTAAQFNNSQTTRGFPDISANGANYVIAIDGQWGLVYGTSASSPTLGSILTLINEARLNSGKSSIGFINPVAYAHPQVFNDITEGNNPGCATDGFAATTGWDPVTGLGTPNFPKMLKLFLSL</sequence>
<gene>
    <name evidence="19" type="ORF">BDV96DRAFT_566136</name>
</gene>
<proteinExistence type="predicted"/>
<evidence type="ECO:0000256" key="3">
    <source>
        <dbReference type="ARBA" id="ARBA00004239"/>
    </source>
</evidence>
<dbReference type="CDD" id="cd11377">
    <property type="entry name" value="Pro-peptidase_S53"/>
    <property type="match status" value="1"/>
</dbReference>
<keyword evidence="14" id="KW-0325">Glycoprotein</keyword>
<evidence type="ECO:0000256" key="14">
    <source>
        <dbReference type="ARBA" id="ARBA00023180"/>
    </source>
</evidence>
<evidence type="ECO:0000256" key="12">
    <source>
        <dbReference type="ARBA" id="ARBA00023026"/>
    </source>
</evidence>
<evidence type="ECO:0000256" key="11">
    <source>
        <dbReference type="ARBA" id="ARBA00022837"/>
    </source>
</evidence>
<feature type="binding site" evidence="15">
    <location>
        <position position="626"/>
    </location>
    <ligand>
        <name>Ca(2+)</name>
        <dbReference type="ChEBI" id="CHEBI:29108"/>
    </ligand>
</feature>
<dbReference type="PANTHER" id="PTHR14218">
    <property type="entry name" value="PROTEASE S8 TRIPEPTIDYL PEPTIDASE I CLN2"/>
    <property type="match status" value="1"/>
</dbReference>
<dbReference type="GO" id="GO:0046872">
    <property type="term" value="F:metal ion binding"/>
    <property type="evidence" value="ECO:0007669"/>
    <property type="project" value="UniProtKB-UniRule"/>
</dbReference>
<feature type="chain" id="PRO_5025349630" description="tripeptidyl-peptidase II" evidence="17">
    <location>
        <begin position="19"/>
        <end position="648"/>
    </location>
</feature>
<evidence type="ECO:0000256" key="9">
    <source>
        <dbReference type="ARBA" id="ARBA00022801"/>
    </source>
</evidence>
<evidence type="ECO:0000259" key="18">
    <source>
        <dbReference type="PROSITE" id="PS51695"/>
    </source>
</evidence>
<comment type="cofactor">
    <cofactor evidence="15">
        <name>Ca(2+)</name>
        <dbReference type="ChEBI" id="CHEBI:29108"/>
    </cofactor>
    <text evidence="15">Binds 1 Ca(2+) ion per subunit.</text>
</comment>
<feature type="signal peptide" evidence="17">
    <location>
        <begin position="1"/>
        <end position="18"/>
    </location>
</feature>
<dbReference type="Proteomes" id="UP000799770">
    <property type="component" value="Unassembled WGS sequence"/>
</dbReference>
<dbReference type="Gene3D" id="3.40.50.200">
    <property type="entry name" value="Peptidase S8/S53 domain"/>
    <property type="match status" value="1"/>
</dbReference>
<dbReference type="GO" id="GO:0004252">
    <property type="term" value="F:serine-type endopeptidase activity"/>
    <property type="evidence" value="ECO:0007669"/>
    <property type="project" value="UniProtKB-UniRule"/>
</dbReference>
<evidence type="ECO:0000256" key="16">
    <source>
        <dbReference type="SAM" id="MobiDB-lite"/>
    </source>
</evidence>
<dbReference type="InterPro" id="IPR036852">
    <property type="entry name" value="Peptidase_S8/S53_dom_sf"/>
</dbReference>
<evidence type="ECO:0000256" key="5">
    <source>
        <dbReference type="ARBA" id="ARBA00022525"/>
    </source>
</evidence>
<feature type="compositionally biased region" description="Basic and acidic residues" evidence="16">
    <location>
        <begin position="188"/>
        <end position="204"/>
    </location>
</feature>
<dbReference type="GO" id="GO:0005576">
    <property type="term" value="C:extracellular region"/>
    <property type="evidence" value="ECO:0007669"/>
    <property type="project" value="UniProtKB-SubCell"/>
</dbReference>
<dbReference type="FunFam" id="3.40.50.200:FF:000015">
    <property type="entry name" value="Tripeptidyl peptidase A"/>
    <property type="match status" value="1"/>
</dbReference>
<evidence type="ECO:0000256" key="8">
    <source>
        <dbReference type="ARBA" id="ARBA00022729"/>
    </source>
</evidence>
<dbReference type="InterPro" id="IPR050819">
    <property type="entry name" value="Tripeptidyl-peptidase_I"/>
</dbReference>
<keyword evidence="5" id="KW-0964">Secreted</keyword>
<comment type="function">
    <text evidence="2">Secreted tripeptidyl-peptidase which degrades proteins at acidic pHs and is involved in virulence.</text>
</comment>
<evidence type="ECO:0000256" key="2">
    <source>
        <dbReference type="ARBA" id="ARBA00002451"/>
    </source>
</evidence>
<dbReference type="SMART" id="SM00944">
    <property type="entry name" value="Pro-kuma_activ"/>
    <property type="match status" value="1"/>
</dbReference>
<accession>A0A6A5ZP86</accession>
<evidence type="ECO:0000256" key="17">
    <source>
        <dbReference type="SAM" id="SignalP"/>
    </source>
</evidence>
<evidence type="ECO:0000256" key="10">
    <source>
        <dbReference type="ARBA" id="ARBA00022825"/>
    </source>
</evidence>
<feature type="active site" description="Charge relay system" evidence="15">
    <location>
        <position position="566"/>
    </location>
</feature>
<keyword evidence="12" id="KW-0843">Virulence</keyword>
<evidence type="ECO:0000256" key="13">
    <source>
        <dbReference type="ARBA" id="ARBA00023145"/>
    </source>
</evidence>
<feature type="binding site" evidence="15">
    <location>
        <position position="607"/>
    </location>
    <ligand>
        <name>Ca(2+)</name>
        <dbReference type="ChEBI" id="CHEBI:29108"/>
    </ligand>
</feature>
<feature type="active site" description="Charge relay system" evidence="15">
    <location>
        <position position="310"/>
    </location>
</feature>
<dbReference type="PANTHER" id="PTHR14218:SF19">
    <property type="entry name" value="SERINE PROTEASE AORO, PUTATIVE (AFU_ORTHOLOGUE AFUA_6G10250)-RELATED"/>
    <property type="match status" value="1"/>
</dbReference>
<dbReference type="GO" id="GO:0006508">
    <property type="term" value="P:proteolysis"/>
    <property type="evidence" value="ECO:0007669"/>
    <property type="project" value="UniProtKB-KW"/>
</dbReference>
<keyword evidence="10 15" id="KW-0720">Serine protease</keyword>
<keyword evidence="11 15" id="KW-0106">Calcium</keyword>
<organism evidence="19 20">
    <name type="scientific">Lophiotrema nucula</name>
    <dbReference type="NCBI Taxonomy" id="690887"/>
    <lineage>
        <taxon>Eukaryota</taxon>
        <taxon>Fungi</taxon>
        <taxon>Dikarya</taxon>
        <taxon>Ascomycota</taxon>
        <taxon>Pezizomycotina</taxon>
        <taxon>Dothideomycetes</taxon>
        <taxon>Pleosporomycetidae</taxon>
        <taxon>Pleosporales</taxon>
        <taxon>Lophiotremataceae</taxon>
        <taxon>Lophiotrema</taxon>
    </lineage>
</organism>
<dbReference type="PROSITE" id="PS51695">
    <property type="entry name" value="SEDOLISIN"/>
    <property type="match status" value="1"/>
</dbReference>
<name>A0A6A5ZP86_9PLEO</name>
<evidence type="ECO:0000256" key="4">
    <source>
        <dbReference type="ARBA" id="ARBA00012462"/>
    </source>
</evidence>
<dbReference type="OrthoDB" id="409122at2759"/>
<evidence type="ECO:0000256" key="7">
    <source>
        <dbReference type="ARBA" id="ARBA00022723"/>
    </source>
</evidence>
<feature type="domain" description="Peptidase S53" evidence="18">
    <location>
        <begin position="233"/>
        <end position="648"/>
    </location>
</feature>
<dbReference type="InterPro" id="IPR015366">
    <property type="entry name" value="S53_propep"/>
</dbReference>
<evidence type="ECO:0000313" key="20">
    <source>
        <dbReference type="Proteomes" id="UP000799770"/>
    </source>
</evidence>